<keyword evidence="4 7" id="KW-0472">Membrane</keyword>
<keyword evidence="2 7" id="KW-0812">Transmembrane</keyword>
<feature type="compositionally biased region" description="Low complexity" evidence="6">
    <location>
        <begin position="1"/>
        <end position="29"/>
    </location>
</feature>
<evidence type="ECO:0000256" key="2">
    <source>
        <dbReference type="ARBA" id="ARBA00022692"/>
    </source>
</evidence>
<organism evidence="9 10">
    <name type="scientific">Phialocephala subalpina</name>
    <dbReference type="NCBI Taxonomy" id="576137"/>
    <lineage>
        <taxon>Eukaryota</taxon>
        <taxon>Fungi</taxon>
        <taxon>Dikarya</taxon>
        <taxon>Ascomycota</taxon>
        <taxon>Pezizomycotina</taxon>
        <taxon>Leotiomycetes</taxon>
        <taxon>Helotiales</taxon>
        <taxon>Mollisiaceae</taxon>
        <taxon>Phialocephala</taxon>
        <taxon>Phialocephala fortinii species complex</taxon>
    </lineage>
</organism>
<dbReference type="GO" id="GO:0034993">
    <property type="term" value="C:meiotic nuclear membrane microtubule tethering complex"/>
    <property type="evidence" value="ECO:0007669"/>
    <property type="project" value="TreeGrafter"/>
</dbReference>
<dbReference type="PROSITE" id="PS51469">
    <property type="entry name" value="SUN"/>
    <property type="match status" value="1"/>
</dbReference>
<name>A0A1L7XEQ0_9HELO</name>
<dbReference type="PANTHER" id="PTHR12911:SF8">
    <property type="entry name" value="KLAROID PROTEIN-RELATED"/>
    <property type="match status" value="1"/>
</dbReference>
<evidence type="ECO:0000313" key="10">
    <source>
        <dbReference type="Proteomes" id="UP000184330"/>
    </source>
</evidence>
<comment type="subcellular location">
    <subcellularLocation>
        <location evidence="1">Membrane</location>
    </subcellularLocation>
</comment>
<evidence type="ECO:0000313" key="9">
    <source>
        <dbReference type="EMBL" id="CZR63446.1"/>
    </source>
</evidence>
<reference evidence="9 10" key="1">
    <citation type="submission" date="2016-03" db="EMBL/GenBank/DDBJ databases">
        <authorList>
            <person name="Ploux O."/>
        </authorList>
    </citation>
    <scope>NUCLEOTIDE SEQUENCE [LARGE SCALE GENOMIC DNA]</scope>
    <source>
        <strain evidence="9 10">UAMH 11012</strain>
    </source>
</reference>
<protein>
    <recommendedName>
        <fullName evidence="8">SUN domain-containing protein</fullName>
    </recommendedName>
</protein>
<accession>A0A1L7XEQ0</accession>
<evidence type="ECO:0000256" key="5">
    <source>
        <dbReference type="SAM" id="Coils"/>
    </source>
</evidence>
<dbReference type="Proteomes" id="UP000184330">
    <property type="component" value="Unassembled WGS sequence"/>
</dbReference>
<feature type="compositionally biased region" description="Polar residues" evidence="6">
    <location>
        <begin position="120"/>
        <end position="129"/>
    </location>
</feature>
<evidence type="ECO:0000256" key="4">
    <source>
        <dbReference type="ARBA" id="ARBA00023136"/>
    </source>
</evidence>
<keyword evidence="5" id="KW-0175">Coiled coil</keyword>
<dbReference type="InterPro" id="IPR012919">
    <property type="entry name" value="SUN_dom"/>
</dbReference>
<dbReference type="AlphaFoldDB" id="A0A1L7XEQ0"/>
<evidence type="ECO:0000256" key="7">
    <source>
        <dbReference type="SAM" id="Phobius"/>
    </source>
</evidence>
<evidence type="ECO:0000259" key="8">
    <source>
        <dbReference type="PROSITE" id="PS51469"/>
    </source>
</evidence>
<feature type="domain" description="SUN" evidence="8">
    <location>
        <begin position="516"/>
        <end position="715"/>
    </location>
</feature>
<evidence type="ECO:0000256" key="6">
    <source>
        <dbReference type="SAM" id="MobiDB-lite"/>
    </source>
</evidence>
<dbReference type="EMBL" id="FJOG01000023">
    <property type="protein sequence ID" value="CZR63446.1"/>
    <property type="molecule type" value="Genomic_DNA"/>
</dbReference>
<dbReference type="OrthoDB" id="342281at2759"/>
<proteinExistence type="predicted"/>
<feature type="region of interest" description="Disordered" evidence="6">
    <location>
        <begin position="1"/>
        <end position="50"/>
    </location>
</feature>
<evidence type="ECO:0000256" key="1">
    <source>
        <dbReference type="ARBA" id="ARBA00004370"/>
    </source>
</evidence>
<feature type="region of interest" description="Disordered" evidence="6">
    <location>
        <begin position="80"/>
        <end position="167"/>
    </location>
</feature>
<feature type="coiled-coil region" evidence="5">
    <location>
        <begin position="436"/>
        <end position="463"/>
    </location>
</feature>
<dbReference type="STRING" id="576137.A0A1L7XEQ0"/>
<dbReference type="InterPro" id="IPR045119">
    <property type="entry name" value="SUN1-5"/>
</dbReference>
<evidence type="ECO:0000256" key="3">
    <source>
        <dbReference type="ARBA" id="ARBA00022989"/>
    </source>
</evidence>
<feature type="coiled-coil region" evidence="5">
    <location>
        <begin position="276"/>
        <end position="303"/>
    </location>
</feature>
<feature type="transmembrane region" description="Helical" evidence="7">
    <location>
        <begin position="232"/>
        <end position="249"/>
    </location>
</feature>
<sequence>MSTRRTTRAASRASSHGASPAPSTVAATPRRTRRSGNEALPAVGLRQSTAYGTNTIAQPARAGSNVGDQIDTVLHDLLAPEPTPVSRSRGRSRSQTPAAPSSADKSFGIENELFNDAKVASSSPSSLNDHLQGGQGGNNLTGILEESDEDESSPEPPCAPTRPTAPTGRVAFGAEAERLALDTLARQRLRDAGYVEPADNMFTQGCAYVVSSAKQVVGLAGSVLKSIFSPNFLIWLGVALIAIIGYSIISSGDITSVASDLGHGFGRMIPSFSTPLEHITDDNRDLYRRLTDLEHQVARIKSRKSEIDPKAVARLQNILPDLLVIKKDQDGNLIIPNDFWYALQDRIRSDDTLVHQQIDQPVQTGKGTVSGKELAREVEKVAKVAWDRYMKQNSNTMKVILADELGQKFPRLLEDNHVATKEEVIKLIRKNWDEDTAHLRTELAQLTKKFENASRQITKLQHNSGTLTREEVRTIATDILKKLIPHAQLEALINSNLRGAIDQTLTRVNHFSPATGAVVNPYLTSPTYVSPKSDVFFFTKWMRAAIQNPIPAPNPPSAALTRWEEFGDCWCAPLTEQGDGFGASLEVIVGTLLYPDTWVIEHLPSSATLNPGSAPRDVELLAYIPDMDTYNAVKSASEELFPRAEAEDLPFQYVRIAGGTYDIDGPVAQLFNVQVDMRSFGADVSKLVVRATTNWGGALVPYTCLYRVKMFGETVPGSRPI</sequence>
<gene>
    <name evidence="9" type="ORF">PAC_13343</name>
</gene>
<keyword evidence="3 7" id="KW-1133">Transmembrane helix</keyword>
<dbReference type="Gene3D" id="2.60.120.260">
    <property type="entry name" value="Galactose-binding domain-like"/>
    <property type="match status" value="1"/>
</dbReference>
<dbReference type="PANTHER" id="PTHR12911">
    <property type="entry name" value="SAD1/UNC-84-LIKE PROTEIN-RELATED"/>
    <property type="match status" value="1"/>
</dbReference>
<dbReference type="GO" id="GO:0043495">
    <property type="term" value="F:protein-membrane adaptor activity"/>
    <property type="evidence" value="ECO:0007669"/>
    <property type="project" value="TreeGrafter"/>
</dbReference>
<keyword evidence="10" id="KW-1185">Reference proteome</keyword>